<accession>A0A0M2SV14</accession>
<comment type="similarity">
    <text evidence="2">Belongs to the 2H phosphoesterase superfamily. ThpR family.</text>
</comment>
<comment type="catalytic activity">
    <reaction evidence="2">
        <text>a 3'-end 2',3'-cyclophospho-ribonucleotide-RNA + H2O = a 3'-end 2'-phospho-ribonucleotide-RNA + H(+)</text>
        <dbReference type="Rhea" id="RHEA:11828"/>
        <dbReference type="Rhea" id="RHEA-COMP:10464"/>
        <dbReference type="Rhea" id="RHEA-COMP:17353"/>
        <dbReference type="ChEBI" id="CHEBI:15377"/>
        <dbReference type="ChEBI" id="CHEBI:15378"/>
        <dbReference type="ChEBI" id="CHEBI:83064"/>
        <dbReference type="ChEBI" id="CHEBI:173113"/>
        <dbReference type="EC" id="3.1.4.58"/>
    </reaction>
</comment>
<protein>
    <recommendedName>
        <fullName evidence="2">RNA 2',3'-cyclic phosphodiesterase</fullName>
        <shortName evidence="2">RNA 2',3'-CPDase</shortName>
        <ecNumber evidence="2">3.1.4.58</ecNumber>
    </recommendedName>
</protein>
<dbReference type="PANTHER" id="PTHR35561:SF1">
    <property type="entry name" value="RNA 2',3'-CYCLIC PHOSPHODIESTERASE"/>
    <property type="match status" value="1"/>
</dbReference>
<feature type="active site" description="Proton acceptor" evidence="2">
    <location>
        <position position="127"/>
    </location>
</feature>
<gene>
    <name evidence="4" type="ORF">WQ57_09465</name>
</gene>
<feature type="domain" description="Phosphoesterase HXTX" evidence="3">
    <location>
        <begin position="10"/>
        <end position="92"/>
    </location>
</feature>
<keyword evidence="5" id="KW-1185">Reference proteome</keyword>
<feature type="short sequence motif" description="HXTX 2" evidence="2">
    <location>
        <begin position="127"/>
        <end position="130"/>
    </location>
</feature>
<dbReference type="PATRIC" id="fig|1408103.3.peg.2122"/>
<dbReference type="PANTHER" id="PTHR35561">
    <property type="entry name" value="RNA 2',3'-CYCLIC PHOSPHODIESTERASE"/>
    <property type="match status" value="1"/>
</dbReference>
<evidence type="ECO:0000256" key="2">
    <source>
        <dbReference type="HAMAP-Rule" id="MF_01940"/>
    </source>
</evidence>
<dbReference type="Pfam" id="PF02834">
    <property type="entry name" value="LigT_PEase"/>
    <property type="match status" value="2"/>
</dbReference>
<sequence length="187" mass="21602">MGTHYFYALALPKNAKKQMEQICGLLRKDLPFNRWVHSDDLHITLAFLGDAKEDKLSDSILRLEKEWNHRSFSLEIRHLGVFGKSDSPRILWAGHTPEPCLANIRDHVYSVCTDSGFKLETRPFKPHVTLARKWGGDFPFSRELLEQKDPFAASPLLFEAEKVVLYKTNMGKEPKYEEMKAFPLIGR</sequence>
<feature type="domain" description="Phosphoesterase HXTX" evidence="3">
    <location>
        <begin position="101"/>
        <end position="173"/>
    </location>
</feature>
<dbReference type="GO" id="GO:0008664">
    <property type="term" value="F:RNA 2',3'-cyclic 3'-phosphodiesterase activity"/>
    <property type="evidence" value="ECO:0007669"/>
    <property type="project" value="UniProtKB-EC"/>
</dbReference>
<dbReference type="EC" id="3.1.4.58" evidence="2"/>
<dbReference type="Gene3D" id="3.90.1140.10">
    <property type="entry name" value="Cyclic phosphodiesterase"/>
    <property type="match status" value="1"/>
</dbReference>
<dbReference type="AlphaFoldDB" id="A0A0M2SV14"/>
<keyword evidence="1 2" id="KW-0378">Hydrolase</keyword>
<dbReference type="SUPFAM" id="SSF55144">
    <property type="entry name" value="LigT-like"/>
    <property type="match status" value="1"/>
</dbReference>
<feature type="active site" description="Proton donor" evidence="2">
    <location>
        <position position="42"/>
    </location>
</feature>
<name>A0A0M2SV14_9BACI</name>
<dbReference type="OrthoDB" id="9789350at2"/>
<evidence type="ECO:0000313" key="4">
    <source>
        <dbReference type="EMBL" id="KKK38404.1"/>
    </source>
</evidence>
<dbReference type="InterPro" id="IPR004175">
    <property type="entry name" value="RNA_CPDase"/>
</dbReference>
<comment type="caution">
    <text evidence="4">The sequence shown here is derived from an EMBL/GenBank/DDBJ whole genome shotgun (WGS) entry which is preliminary data.</text>
</comment>
<dbReference type="NCBIfam" id="TIGR02258">
    <property type="entry name" value="2_5_ligase"/>
    <property type="match status" value="1"/>
</dbReference>
<dbReference type="InterPro" id="IPR014051">
    <property type="entry name" value="Phosphoesterase_HXTX"/>
</dbReference>
<comment type="function">
    <text evidence="2">Hydrolyzes RNA 2',3'-cyclic phosphodiester to an RNA 2'-phosphomonoester.</text>
</comment>
<dbReference type="RefSeq" id="WP_046523509.1">
    <property type="nucleotide sequence ID" value="NZ_LAYY01000008.1"/>
</dbReference>
<organism evidence="4 5">
    <name type="scientific">Mesobacillus campisalis</name>
    <dbReference type="NCBI Taxonomy" id="1408103"/>
    <lineage>
        <taxon>Bacteria</taxon>
        <taxon>Bacillati</taxon>
        <taxon>Bacillota</taxon>
        <taxon>Bacilli</taxon>
        <taxon>Bacillales</taxon>
        <taxon>Bacillaceae</taxon>
        <taxon>Mesobacillus</taxon>
    </lineage>
</organism>
<proteinExistence type="inferred from homology"/>
<evidence type="ECO:0000256" key="1">
    <source>
        <dbReference type="ARBA" id="ARBA00022801"/>
    </source>
</evidence>
<dbReference type="Proteomes" id="UP000034166">
    <property type="component" value="Unassembled WGS sequence"/>
</dbReference>
<feature type="short sequence motif" description="HXTX 1" evidence="2">
    <location>
        <begin position="42"/>
        <end position="45"/>
    </location>
</feature>
<dbReference type="EMBL" id="LAYY01000008">
    <property type="protein sequence ID" value="KKK38404.1"/>
    <property type="molecule type" value="Genomic_DNA"/>
</dbReference>
<evidence type="ECO:0000259" key="3">
    <source>
        <dbReference type="Pfam" id="PF02834"/>
    </source>
</evidence>
<dbReference type="InterPro" id="IPR009097">
    <property type="entry name" value="Cyclic_Pdiesterase"/>
</dbReference>
<dbReference type="HAMAP" id="MF_01940">
    <property type="entry name" value="RNA_CPDase"/>
    <property type="match status" value="1"/>
</dbReference>
<evidence type="ECO:0000313" key="5">
    <source>
        <dbReference type="Proteomes" id="UP000034166"/>
    </source>
</evidence>
<dbReference type="GO" id="GO:0004113">
    <property type="term" value="F:2',3'-cyclic-nucleotide 3'-phosphodiesterase activity"/>
    <property type="evidence" value="ECO:0007669"/>
    <property type="project" value="InterPro"/>
</dbReference>
<reference evidence="4 5" key="1">
    <citation type="submission" date="2015-04" db="EMBL/GenBank/DDBJ databases">
        <title>Taxonomic description and genome sequence of Bacillus campisalis sp. nov., a novel member of the genus Bacillus isolated from solar saltern.</title>
        <authorList>
            <person name="Mathan Kumar R."/>
            <person name="Kaur G."/>
            <person name="Kumar A."/>
            <person name="Singh N.K."/>
            <person name="Kaur N."/>
            <person name="Kumar N."/>
            <person name="Mayilraj S."/>
        </authorList>
    </citation>
    <scope>NUCLEOTIDE SEQUENCE [LARGE SCALE GENOMIC DNA]</scope>
    <source>
        <strain evidence="4 5">SA2-6</strain>
    </source>
</reference>